<comment type="function">
    <text evidence="10 12">Involved in protein export. Acts as a chaperone by maintaining the newly synthesized protein in an open conformation. Functions as a peptidyl-prolyl cis-trans isomerase.</text>
</comment>
<comment type="catalytic activity">
    <reaction evidence="1 12 13">
        <text>[protein]-peptidylproline (omega=180) = [protein]-peptidylproline (omega=0)</text>
        <dbReference type="Rhea" id="RHEA:16237"/>
        <dbReference type="Rhea" id="RHEA-COMP:10747"/>
        <dbReference type="Rhea" id="RHEA-COMP:10748"/>
        <dbReference type="ChEBI" id="CHEBI:83833"/>
        <dbReference type="ChEBI" id="CHEBI:83834"/>
        <dbReference type="EC" id="5.2.1.8"/>
    </reaction>
</comment>
<dbReference type="InterPro" id="IPR037041">
    <property type="entry name" value="Trigger_fac_C_sf"/>
</dbReference>
<dbReference type="RefSeq" id="WP_204890330.1">
    <property type="nucleotide sequence ID" value="NZ_JBHUFW010000011.1"/>
</dbReference>
<evidence type="ECO:0000256" key="14">
    <source>
        <dbReference type="RuleBase" id="RU003914"/>
    </source>
</evidence>
<dbReference type="HAMAP" id="MF_00303">
    <property type="entry name" value="Trigger_factor_Tig"/>
    <property type="match status" value="1"/>
</dbReference>
<evidence type="ECO:0000256" key="4">
    <source>
        <dbReference type="ARBA" id="ARBA00016902"/>
    </source>
</evidence>
<evidence type="ECO:0000313" key="17">
    <source>
        <dbReference type="Proteomes" id="UP001597273"/>
    </source>
</evidence>
<comment type="caution">
    <text evidence="16">The sequence shown here is derived from an EMBL/GenBank/DDBJ whole genome shotgun (WGS) entry which is preliminary data.</text>
</comment>
<dbReference type="InterPro" id="IPR008881">
    <property type="entry name" value="Trigger_fac_ribosome-bd_bac"/>
</dbReference>
<dbReference type="InterPro" id="IPR036611">
    <property type="entry name" value="Trigger_fac_ribosome-bd_sf"/>
</dbReference>
<evidence type="ECO:0000259" key="15">
    <source>
        <dbReference type="PROSITE" id="PS50059"/>
    </source>
</evidence>
<dbReference type="PIRSF" id="PIRSF003095">
    <property type="entry name" value="Trigger_factor"/>
    <property type="match status" value="1"/>
</dbReference>
<dbReference type="PANTHER" id="PTHR30560">
    <property type="entry name" value="TRIGGER FACTOR CHAPERONE AND PEPTIDYL-PROLYL CIS/TRANS ISOMERASE"/>
    <property type="match status" value="1"/>
</dbReference>
<name>A0ABW4QKN0_9BACL</name>
<accession>A0ABW4QKN0</accession>
<dbReference type="InterPro" id="IPR046357">
    <property type="entry name" value="PPIase_dom_sf"/>
</dbReference>
<keyword evidence="17" id="KW-1185">Reference proteome</keyword>
<evidence type="ECO:0000256" key="13">
    <source>
        <dbReference type="PROSITE-ProRule" id="PRU00277"/>
    </source>
</evidence>
<keyword evidence="8 12" id="KW-0413">Isomerase</keyword>
<dbReference type="EMBL" id="JBHUFW010000011">
    <property type="protein sequence ID" value="MFD1863929.1"/>
    <property type="molecule type" value="Genomic_DNA"/>
</dbReference>
<dbReference type="SUPFAM" id="SSF102735">
    <property type="entry name" value="Trigger factor ribosome-binding domain"/>
    <property type="match status" value="1"/>
</dbReference>
<gene>
    <name evidence="12 16" type="primary">tig</name>
    <name evidence="16" type="ORF">ACFSDB_13550</name>
</gene>
<dbReference type="SUPFAM" id="SSF109998">
    <property type="entry name" value="Triger factor/SurA peptide-binding domain-like"/>
    <property type="match status" value="1"/>
</dbReference>
<keyword evidence="9 12" id="KW-0131">Cell cycle</keyword>
<dbReference type="InterPro" id="IPR027304">
    <property type="entry name" value="Trigger_fact/SurA_dom_sf"/>
</dbReference>
<dbReference type="EC" id="5.2.1.8" evidence="3 12"/>
<evidence type="ECO:0000256" key="6">
    <source>
        <dbReference type="ARBA" id="ARBA00023110"/>
    </source>
</evidence>
<organism evidence="16 17">
    <name type="scientific">Planococcus chinensis</name>
    <dbReference type="NCBI Taxonomy" id="272917"/>
    <lineage>
        <taxon>Bacteria</taxon>
        <taxon>Bacillati</taxon>
        <taxon>Bacillota</taxon>
        <taxon>Bacilli</taxon>
        <taxon>Bacillales</taxon>
        <taxon>Caryophanaceae</taxon>
        <taxon>Planococcus</taxon>
    </lineage>
</organism>
<feature type="domain" description="PPIase FKBP-type" evidence="15">
    <location>
        <begin position="163"/>
        <end position="245"/>
    </location>
</feature>
<evidence type="ECO:0000256" key="8">
    <source>
        <dbReference type="ARBA" id="ARBA00023235"/>
    </source>
</evidence>
<dbReference type="SUPFAM" id="SSF54534">
    <property type="entry name" value="FKBP-like"/>
    <property type="match status" value="1"/>
</dbReference>
<dbReference type="Pfam" id="PF05697">
    <property type="entry name" value="Trigger_N"/>
    <property type="match status" value="1"/>
</dbReference>
<evidence type="ECO:0000256" key="5">
    <source>
        <dbReference type="ARBA" id="ARBA00022618"/>
    </source>
</evidence>
<dbReference type="InterPro" id="IPR001179">
    <property type="entry name" value="PPIase_FKBP_dom"/>
</dbReference>
<keyword evidence="5 12" id="KW-0132">Cell division</keyword>
<evidence type="ECO:0000256" key="9">
    <source>
        <dbReference type="ARBA" id="ARBA00023306"/>
    </source>
</evidence>
<dbReference type="PANTHER" id="PTHR30560:SF3">
    <property type="entry name" value="TRIGGER FACTOR-LIKE PROTEIN TIG, CHLOROPLASTIC"/>
    <property type="match status" value="1"/>
</dbReference>
<comment type="similarity">
    <text evidence="2 12 14">Belongs to the FKBP-type PPIase family. Tig subfamily.</text>
</comment>
<comment type="subcellular location">
    <subcellularLocation>
        <location evidence="12">Cytoplasm</location>
    </subcellularLocation>
    <text evidence="12">About half TF is bound to the ribosome near the polypeptide exit tunnel while the other half is free in the cytoplasm.</text>
</comment>
<evidence type="ECO:0000256" key="1">
    <source>
        <dbReference type="ARBA" id="ARBA00000971"/>
    </source>
</evidence>
<evidence type="ECO:0000256" key="12">
    <source>
        <dbReference type="HAMAP-Rule" id="MF_00303"/>
    </source>
</evidence>
<keyword evidence="7 12" id="KW-0143">Chaperone</keyword>
<evidence type="ECO:0000256" key="11">
    <source>
        <dbReference type="ARBA" id="ARBA00029986"/>
    </source>
</evidence>
<comment type="domain">
    <text evidence="12">Consists of 3 domains; the N-terminus binds the ribosome, the middle domain has PPIase activity, while the C-terminus has intrinsic chaperone activity on its own.</text>
</comment>
<dbReference type="PROSITE" id="PS50059">
    <property type="entry name" value="FKBP_PPIASE"/>
    <property type="match status" value="1"/>
</dbReference>
<dbReference type="Pfam" id="PF00254">
    <property type="entry name" value="FKBP_C"/>
    <property type="match status" value="1"/>
</dbReference>
<dbReference type="Gene3D" id="3.10.50.40">
    <property type="match status" value="1"/>
</dbReference>
<sequence>MSAKWEKQEGNTGTLTVEVPAEQVNAGLDKAFKKVVKEINVPGFRKGKMPRPMFEQRFGVESLYQDALDFILPDAYANAVEEAGINPVDRPEIDITTMEKNKPLVFTAKVTVKPEVQLGEYKGLEVSKQDTNVTDEEIESQLKENQERFAELAVKEDEAIVEGDTAVIDFEGFVDGEAFEGGKGEDYSLEIGSNSFIPGFEAQLVGVKAGEEKDVEVTFPEEYHAAELAGKAATFKVKVNEVKSKELPELNDEFAKEIDPEVEGLEALRTKMKETLAADKQAGADAQLRDELVQKAAENATVEIPHAMIHSEMDRMMQDFEQRLTQQGMNLDLYYQFSGQDEEALRAQMHDDAETRVRVSLVLEAIAAAENMEVSSEDIDKELEKMSSQFNMDIEQIKAALGGTEMLENDIRMQNTVEFLVENANITTEVENAQSAE</sequence>
<keyword evidence="12" id="KW-0963">Cytoplasm</keyword>
<reference evidence="17" key="1">
    <citation type="journal article" date="2019" name="Int. J. Syst. Evol. Microbiol.">
        <title>The Global Catalogue of Microorganisms (GCM) 10K type strain sequencing project: providing services to taxonomists for standard genome sequencing and annotation.</title>
        <authorList>
            <consortium name="The Broad Institute Genomics Platform"/>
            <consortium name="The Broad Institute Genome Sequencing Center for Infectious Disease"/>
            <person name="Wu L."/>
            <person name="Ma J."/>
        </authorList>
    </citation>
    <scope>NUCLEOTIDE SEQUENCE [LARGE SCALE GENOMIC DNA]</scope>
    <source>
        <strain evidence="17">CGMCC 1.15475</strain>
    </source>
</reference>
<dbReference type="InterPro" id="IPR005215">
    <property type="entry name" value="Trig_fac"/>
</dbReference>
<keyword evidence="6 12" id="KW-0697">Rotamase</keyword>
<evidence type="ECO:0000256" key="7">
    <source>
        <dbReference type="ARBA" id="ARBA00023186"/>
    </source>
</evidence>
<dbReference type="Proteomes" id="UP001597273">
    <property type="component" value="Unassembled WGS sequence"/>
</dbReference>
<evidence type="ECO:0000313" key="16">
    <source>
        <dbReference type="EMBL" id="MFD1863929.1"/>
    </source>
</evidence>
<dbReference type="Pfam" id="PF05698">
    <property type="entry name" value="Trigger_C"/>
    <property type="match status" value="1"/>
</dbReference>
<dbReference type="Gene3D" id="1.10.3120.10">
    <property type="entry name" value="Trigger factor, C-terminal domain"/>
    <property type="match status" value="1"/>
</dbReference>
<dbReference type="InterPro" id="IPR008880">
    <property type="entry name" value="Trigger_fac_C"/>
</dbReference>
<evidence type="ECO:0000256" key="3">
    <source>
        <dbReference type="ARBA" id="ARBA00013194"/>
    </source>
</evidence>
<proteinExistence type="inferred from homology"/>
<evidence type="ECO:0000256" key="10">
    <source>
        <dbReference type="ARBA" id="ARBA00024849"/>
    </source>
</evidence>
<dbReference type="Gene3D" id="3.30.70.1050">
    <property type="entry name" value="Trigger factor ribosome-binding domain"/>
    <property type="match status" value="1"/>
</dbReference>
<dbReference type="GO" id="GO:0003755">
    <property type="term" value="F:peptidyl-prolyl cis-trans isomerase activity"/>
    <property type="evidence" value="ECO:0007669"/>
    <property type="project" value="UniProtKB-EC"/>
</dbReference>
<dbReference type="NCBIfam" id="TIGR00115">
    <property type="entry name" value="tig"/>
    <property type="match status" value="1"/>
</dbReference>
<evidence type="ECO:0000256" key="2">
    <source>
        <dbReference type="ARBA" id="ARBA00005464"/>
    </source>
</evidence>
<protein>
    <recommendedName>
        <fullName evidence="4 12">Trigger factor</fullName>
        <shortName evidence="12">TF</shortName>
        <ecNumber evidence="3 12">5.2.1.8</ecNumber>
    </recommendedName>
    <alternativeName>
        <fullName evidence="11 12">PPIase</fullName>
    </alternativeName>
</protein>